<dbReference type="RefSeq" id="WP_084842573.1">
    <property type="nucleotide sequence ID" value="NZ_ARYN01000014.1"/>
</dbReference>
<keyword evidence="11" id="KW-1185">Reference proteome</keyword>
<evidence type="ECO:0000259" key="5">
    <source>
        <dbReference type="Pfam" id="PF19335"/>
    </source>
</evidence>
<evidence type="ECO:0000256" key="2">
    <source>
        <dbReference type="ARBA" id="ARBA00022448"/>
    </source>
</evidence>
<feature type="domain" description="Heavy metal binding" evidence="5">
    <location>
        <begin position="45"/>
        <end position="71"/>
    </location>
</feature>
<dbReference type="InterPro" id="IPR058649">
    <property type="entry name" value="CzcB_C"/>
</dbReference>
<dbReference type="GO" id="GO:0016020">
    <property type="term" value="C:membrane"/>
    <property type="evidence" value="ECO:0007669"/>
    <property type="project" value="InterPro"/>
</dbReference>
<gene>
    <name evidence="10" type="ORF">IIF7_15298</name>
</gene>
<feature type="domain" description="CusB-like beta-barrel" evidence="8">
    <location>
        <begin position="243"/>
        <end position="318"/>
    </location>
</feature>
<dbReference type="Gene3D" id="2.40.30.170">
    <property type="match status" value="1"/>
</dbReference>
<dbReference type="GO" id="GO:0030288">
    <property type="term" value="C:outer membrane-bounded periplasmic space"/>
    <property type="evidence" value="ECO:0007669"/>
    <property type="project" value="TreeGrafter"/>
</dbReference>
<feature type="domain" description="DUF3347" evidence="4">
    <location>
        <begin position="432"/>
        <end position="516"/>
    </location>
</feature>
<feature type="domain" description="CzcB-like C-terminal circularly permuted SH3-like" evidence="9">
    <location>
        <begin position="327"/>
        <end position="389"/>
    </location>
</feature>
<dbReference type="Gene3D" id="2.40.420.20">
    <property type="match status" value="1"/>
</dbReference>
<dbReference type="InterPro" id="IPR058792">
    <property type="entry name" value="Beta-barrel_RND_2"/>
</dbReference>
<evidence type="ECO:0000256" key="3">
    <source>
        <dbReference type="SAM" id="Phobius"/>
    </source>
</evidence>
<evidence type="ECO:0000256" key="1">
    <source>
        <dbReference type="ARBA" id="ARBA00009477"/>
    </source>
</evidence>
<dbReference type="GO" id="GO:0060003">
    <property type="term" value="P:copper ion export"/>
    <property type="evidence" value="ECO:0007669"/>
    <property type="project" value="TreeGrafter"/>
</dbReference>
<dbReference type="PANTHER" id="PTHR30097:SF15">
    <property type="entry name" value="CATION EFFLUX SYSTEM PROTEIN CUSB"/>
    <property type="match status" value="1"/>
</dbReference>
<protein>
    <submittedName>
        <fullName evidence="10">HlyD family secretion protein</fullName>
    </submittedName>
</protein>
<keyword evidence="3" id="KW-0812">Transmembrane</keyword>
<dbReference type="Pfam" id="PF25869">
    <property type="entry name" value="3HB_CusB"/>
    <property type="match status" value="1"/>
</dbReference>
<dbReference type="Proteomes" id="UP000192746">
    <property type="component" value="Unassembled WGS sequence"/>
</dbReference>
<dbReference type="InterPro" id="IPR006143">
    <property type="entry name" value="RND_pump_MFP"/>
</dbReference>
<dbReference type="InterPro" id="IPR051909">
    <property type="entry name" value="MFP_Cation_Efflux"/>
</dbReference>
<evidence type="ECO:0000259" key="8">
    <source>
        <dbReference type="Pfam" id="PF25954"/>
    </source>
</evidence>
<dbReference type="Gene3D" id="6.10.140.730">
    <property type="match status" value="1"/>
</dbReference>
<dbReference type="InterPro" id="IPR045800">
    <property type="entry name" value="HMBD"/>
</dbReference>
<evidence type="ECO:0000259" key="9">
    <source>
        <dbReference type="Pfam" id="PF25975"/>
    </source>
</evidence>
<feature type="transmembrane region" description="Helical" evidence="3">
    <location>
        <begin position="5"/>
        <end position="23"/>
    </location>
</feature>
<sequence>MKKTIIYTGLALIIGLFVGYLVFSGSENKTEEQHAEHDAAEDTMWTCSMHPQIMQPEPGDCPICGMELIPADQSDATIAGFTMTENAMKLANIQTSIVGTSNADKSINLSGTLEANEKLNAVQSSYFAGRIEQLFINTTGEQVKIGQILATIYSPELVAAQQELLTALKLKESQPKLYQAVRNKLKNWKLSDSQINSIEESGKVKENFPVFASNSGTVTKKMVNEGDYVNRGEALYKVANLTKVWAVFDAYEQQLSNLKEGQKLQILVNAFSDESFSGTIDFIDPILDNSARTTEVRVVLDNRDGKLKPGMFVQAEVEMEAMEDSQISIPKSAVMWTGERSVVYLKTDPNTPQFEMKEVKLGSEIGDSYQILEGLEKGDEVVTNGTFTVDAAAQLQGKKSMMNRNAVDNKNESMKMEMSLPKSFQTALQPLLQDYLQLKDDLVASDATSAMQAAKKASAKISSIETAELDKMLTSHFKVIQDKFKAISASEEIAAQRENFIALSQNMIALVSNFDEIEEIYIQRCPMANNNKGATWLSRNKEIRNPYFGEQMLGCGETIQSLPN</sequence>
<dbReference type="Pfam" id="PF25919">
    <property type="entry name" value="BSH_CusB"/>
    <property type="match status" value="1"/>
</dbReference>
<keyword evidence="3" id="KW-1133">Transmembrane helix</keyword>
<dbReference type="AlphaFoldDB" id="A0A1Y1T0U4"/>
<dbReference type="InterPro" id="IPR058790">
    <property type="entry name" value="BSH_CusB"/>
</dbReference>
<dbReference type="FunFam" id="2.40.30.170:FF:000010">
    <property type="entry name" value="Efflux RND transporter periplasmic adaptor subunit"/>
    <property type="match status" value="1"/>
</dbReference>
<dbReference type="GO" id="GO:0015679">
    <property type="term" value="P:plasma membrane copper ion transport"/>
    <property type="evidence" value="ECO:0007669"/>
    <property type="project" value="TreeGrafter"/>
</dbReference>
<proteinExistence type="inferred from homology"/>
<dbReference type="InterPro" id="IPR058791">
    <property type="entry name" value="3HB_CusB"/>
</dbReference>
<evidence type="ECO:0000313" key="10">
    <source>
        <dbReference type="EMBL" id="ORL44617.1"/>
    </source>
</evidence>
<organism evidence="10 11">
    <name type="scientific">Zunongwangia atlantica 22II14-10F7</name>
    <dbReference type="NCBI Taxonomy" id="1185767"/>
    <lineage>
        <taxon>Bacteria</taxon>
        <taxon>Pseudomonadati</taxon>
        <taxon>Bacteroidota</taxon>
        <taxon>Flavobacteriia</taxon>
        <taxon>Flavobacteriales</taxon>
        <taxon>Flavobacteriaceae</taxon>
        <taxon>Zunongwangia</taxon>
    </lineage>
</organism>
<evidence type="ECO:0000259" key="6">
    <source>
        <dbReference type="Pfam" id="PF25869"/>
    </source>
</evidence>
<dbReference type="STRING" id="1185767.IIF7_15298"/>
<evidence type="ECO:0000313" key="11">
    <source>
        <dbReference type="Proteomes" id="UP000192746"/>
    </source>
</evidence>
<keyword evidence="2" id="KW-0813">Transport</keyword>
<dbReference type="InterPro" id="IPR021782">
    <property type="entry name" value="DUF3347"/>
</dbReference>
<accession>A0A1Y1T0U4</accession>
<evidence type="ECO:0000259" key="7">
    <source>
        <dbReference type="Pfam" id="PF25919"/>
    </source>
</evidence>
<dbReference type="PANTHER" id="PTHR30097">
    <property type="entry name" value="CATION EFFLUX SYSTEM PROTEIN CUSB"/>
    <property type="match status" value="1"/>
</dbReference>
<dbReference type="EMBL" id="ARYN01000014">
    <property type="protein sequence ID" value="ORL44617.1"/>
    <property type="molecule type" value="Genomic_DNA"/>
</dbReference>
<dbReference type="Pfam" id="PF25954">
    <property type="entry name" value="Beta-barrel_RND_2"/>
    <property type="match status" value="1"/>
</dbReference>
<dbReference type="NCBIfam" id="TIGR01730">
    <property type="entry name" value="RND_mfp"/>
    <property type="match status" value="1"/>
</dbReference>
<dbReference type="GO" id="GO:0022857">
    <property type="term" value="F:transmembrane transporter activity"/>
    <property type="evidence" value="ECO:0007669"/>
    <property type="project" value="InterPro"/>
</dbReference>
<dbReference type="Pfam" id="PF25975">
    <property type="entry name" value="CzcB_C"/>
    <property type="match status" value="1"/>
</dbReference>
<dbReference type="SUPFAM" id="SSF111369">
    <property type="entry name" value="HlyD-like secretion proteins"/>
    <property type="match status" value="1"/>
</dbReference>
<dbReference type="Pfam" id="PF11827">
    <property type="entry name" value="DUF3347"/>
    <property type="match status" value="1"/>
</dbReference>
<dbReference type="Pfam" id="PF19335">
    <property type="entry name" value="HMBD"/>
    <property type="match status" value="1"/>
</dbReference>
<keyword evidence="3" id="KW-0472">Membrane</keyword>
<dbReference type="OrthoDB" id="9806939at2"/>
<comment type="caution">
    <text evidence="10">The sequence shown here is derived from an EMBL/GenBank/DDBJ whole genome shotgun (WGS) entry which is preliminary data.</text>
</comment>
<feature type="domain" description="CusB-like three alpha-helical bundle" evidence="6">
    <location>
        <begin position="156"/>
        <end position="205"/>
    </location>
</feature>
<dbReference type="GO" id="GO:0046914">
    <property type="term" value="F:transition metal ion binding"/>
    <property type="evidence" value="ECO:0007669"/>
    <property type="project" value="TreeGrafter"/>
</dbReference>
<reference evidence="10 11" key="1">
    <citation type="submission" date="2013-04" db="EMBL/GenBank/DDBJ databases">
        <title>Zunongwangia sp. 22II14-10F7 Genome Sequencing.</title>
        <authorList>
            <person name="Lai Q."/>
            <person name="Shao Z."/>
        </authorList>
    </citation>
    <scope>NUCLEOTIDE SEQUENCE [LARGE SCALE GENOMIC DNA]</scope>
    <source>
        <strain evidence="10 11">22II14-10F7</strain>
    </source>
</reference>
<comment type="similarity">
    <text evidence="1">Belongs to the membrane fusion protein (MFP) (TC 8.A.1) family.</text>
</comment>
<feature type="domain" description="CusB-like barrel-sandwich hybrid" evidence="7">
    <location>
        <begin position="126"/>
        <end position="239"/>
    </location>
</feature>
<evidence type="ECO:0000259" key="4">
    <source>
        <dbReference type="Pfam" id="PF11827"/>
    </source>
</evidence>
<name>A0A1Y1T0U4_9FLAO</name>